<proteinExistence type="predicted"/>
<accession>A0A9W6ZT02</accession>
<dbReference type="AlphaFoldDB" id="A0A9W6ZT02"/>
<feature type="transmembrane region" description="Helical" evidence="6">
    <location>
        <begin position="523"/>
        <end position="544"/>
    </location>
</feature>
<dbReference type="GO" id="GO:0006882">
    <property type="term" value="P:intracellular zinc ion homeostasis"/>
    <property type="evidence" value="ECO:0007669"/>
    <property type="project" value="TreeGrafter"/>
</dbReference>
<organism evidence="8 9">
    <name type="scientific">Triparma retinervis</name>
    <dbReference type="NCBI Taxonomy" id="2557542"/>
    <lineage>
        <taxon>Eukaryota</taxon>
        <taxon>Sar</taxon>
        <taxon>Stramenopiles</taxon>
        <taxon>Ochrophyta</taxon>
        <taxon>Bolidophyceae</taxon>
        <taxon>Parmales</taxon>
        <taxon>Triparmaceae</taxon>
        <taxon>Triparma</taxon>
    </lineage>
</organism>
<feature type="region of interest" description="Disordered" evidence="5">
    <location>
        <begin position="83"/>
        <end position="112"/>
    </location>
</feature>
<keyword evidence="3 6" id="KW-1133">Transmembrane helix</keyword>
<dbReference type="EMBL" id="BRXZ01003684">
    <property type="protein sequence ID" value="GMH59907.1"/>
    <property type="molecule type" value="Genomic_DNA"/>
</dbReference>
<reference evidence="8" key="1">
    <citation type="submission" date="2022-07" db="EMBL/GenBank/DDBJ databases">
        <title>Genome analysis of Parmales, a sister group of diatoms, reveals the evolutionary specialization of diatoms from phago-mixotrophs to photoautotrophs.</title>
        <authorList>
            <person name="Ban H."/>
            <person name="Sato S."/>
            <person name="Yoshikawa S."/>
            <person name="Kazumasa Y."/>
            <person name="Nakamura Y."/>
            <person name="Ichinomiya M."/>
            <person name="Saitoh K."/>
            <person name="Sato N."/>
            <person name="Blanc-Mathieu R."/>
            <person name="Endo H."/>
            <person name="Kuwata A."/>
            <person name="Ogata H."/>
        </authorList>
    </citation>
    <scope>NUCLEOTIDE SEQUENCE</scope>
</reference>
<sequence length="716" mass="76818">MKGFACACACCAVLILPTATSLSKTPHNYGAIYNIPKADEEGEVPPYYVSLSKANEKKASYDAFVHVVYRFTLGSTEGIEDEHADADAEDDDHAGHDHGRALSEEPEPSFTAPARALTGDGVVHTEAEIEAMHVEAKTFYEASTTACLPESAMVAGDSFACARLNLTETQFESNFVLDFPSEHAEDDKLFQFMTFFMGPKAFEWGGVFSFTDKELLKWRMQKVNGAYARSSMRLVIIPTDAPTEATMHTSEKTGHRLMGGDSCSEIGDGESMTPAAGGSCFELHVGTGDESSFTIDTTGLTGFVIFAQHFPTQFENTKHYLKDEFGNDQNPLFQEPDPSEEDPHAGHDHGRFLAEDEHAGHDHGGGASFESVDFSTIFQVKNANSGAALTPVSSSTSNVIPPHDDSFPQDKNLGLPIIASLVVNLVTLTGVIFLIPGVKSILTTAKVTDEKYAAADKESNSLEAGTANMTKMPADFNMEGDMVMLTSAFSAGAILSCAFLLVLPEAFVFIQVTADGGLFWKNGTSVLAGLLFPFLLSTVGAVLYPSSAKNSTPMRITFGVLIGDFFHNFADGCFIGVAFMNCDTSFGWTVAISSILHEIAQEVADFFTLTSLAGLPPWKALTLNFISGFSVMIGAIVVISFGMSDNTLGYILAVGGGIYIQIGAAECLPRAFDNAISQGQKIKSMFMFAFGAILIGLVLMDHEHCEVGGGHEGHNH</sequence>
<protein>
    <submittedName>
        <fullName evidence="8">Uncharacterized protein</fullName>
    </submittedName>
</protein>
<evidence type="ECO:0000256" key="6">
    <source>
        <dbReference type="SAM" id="Phobius"/>
    </source>
</evidence>
<feature type="signal peptide" evidence="7">
    <location>
        <begin position="1"/>
        <end position="23"/>
    </location>
</feature>
<keyword evidence="9" id="KW-1185">Reference proteome</keyword>
<evidence type="ECO:0000256" key="7">
    <source>
        <dbReference type="SAM" id="SignalP"/>
    </source>
</evidence>
<dbReference type="GO" id="GO:0005385">
    <property type="term" value="F:zinc ion transmembrane transporter activity"/>
    <property type="evidence" value="ECO:0007669"/>
    <property type="project" value="TreeGrafter"/>
</dbReference>
<evidence type="ECO:0000256" key="1">
    <source>
        <dbReference type="ARBA" id="ARBA00004141"/>
    </source>
</evidence>
<evidence type="ECO:0000313" key="8">
    <source>
        <dbReference type="EMBL" id="GMH59907.1"/>
    </source>
</evidence>
<comment type="caution">
    <text evidence="8">The sequence shown here is derived from an EMBL/GenBank/DDBJ whole genome shotgun (WGS) entry which is preliminary data.</text>
</comment>
<feature type="compositionally biased region" description="Acidic residues" evidence="5">
    <location>
        <begin position="83"/>
        <end position="92"/>
    </location>
</feature>
<name>A0A9W6ZT02_9STRA</name>
<feature type="compositionally biased region" description="Basic and acidic residues" evidence="5">
    <location>
        <begin position="93"/>
        <end position="103"/>
    </location>
</feature>
<comment type="subcellular location">
    <subcellularLocation>
        <location evidence="1">Membrane</location>
        <topology evidence="1">Multi-pass membrane protein</topology>
    </subcellularLocation>
</comment>
<dbReference type="Proteomes" id="UP001165082">
    <property type="component" value="Unassembled WGS sequence"/>
</dbReference>
<dbReference type="PANTHER" id="PTHR16950">
    <property type="entry name" value="ZINC TRANSPORTER SLC39A7 HISTIDINE-RICH MEMBRANE PROTEIN KE4"/>
    <property type="match status" value="1"/>
</dbReference>
<feature type="transmembrane region" description="Helical" evidence="6">
    <location>
        <begin position="413"/>
        <end position="435"/>
    </location>
</feature>
<keyword evidence="4 6" id="KW-0472">Membrane</keyword>
<keyword evidence="7" id="KW-0732">Signal</keyword>
<feature type="transmembrane region" description="Helical" evidence="6">
    <location>
        <begin position="621"/>
        <end position="642"/>
    </location>
</feature>
<dbReference type="InterPro" id="IPR003689">
    <property type="entry name" value="ZIP"/>
</dbReference>
<feature type="transmembrane region" description="Helical" evidence="6">
    <location>
        <begin position="648"/>
        <end position="672"/>
    </location>
</feature>
<dbReference type="OrthoDB" id="46759at2759"/>
<evidence type="ECO:0000256" key="3">
    <source>
        <dbReference type="ARBA" id="ARBA00022989"/>
    </source>
</evidence>
<evidence type="ECO:0000256" key="2">
    <source>
        <dbReference type="ARBA" id="ARBA00022692"/>
    </source>
</evidence>
<feature type="chain" id="PRO_5040758517" evidence="7">
    <location>
        <begin position="24"/>
        <end position="716"/>
    </location>
</feature>
<dbReference type="Pfam" id="PF02535">
    <property type="entry name" value="Zip"/>
    <property type="match status" value="1"/>
</dbReference>
<dbReference type="GO" id="GO:0016020">
    <property type="term" value="C:membrane"/>
    <property type="evidence" value="ECO:0007669"/>
    <property type="project" value="UniProtKB-SubCell"/>
</dbReference>
<evidence type="ECO:0000256" key="5">
    <source>
        <dbReference type="SAM" id="MobiDB-lite"/>
    </source>
</evidence>
<evidence type="ECO:0000313" key="9">
    <source>
        <dbReference type="Proteomes" id="UP001165082"/>
    </source>
</evidence>
<feature type="transmembrane region" description="Helical" evidence="6">
    <location>
        <begin position="684"/>
        <end position="700"/>
    </location>
</feature>
<dbReference type="PANTHER" id="PTHR16950:SF16">
    <property type="entry name" value="ZINC TRANSPORTER ZIP13"/>
    <property type="match status" value="1"/>
</dbReference>
<feature type="region of interest" description="Disordered" evidence="5">
    <location>
        <begin position="323"/>
        <end position="350"/>
    </location>
</feature>
<keyword evidence="2 6" id="KW-0812">Transmembrane</keyword>
<gene>
    <name evidence="8" type="ORF">TrRE_jg7568</name>
</gene>
<evidence type="ECO:0000256" key="4">
    <source>
        <dbReference type="ARBA" id="ARBA00023136"/>
    </source>
</evidence>
<feature type="compositionally biased region" description="Basic and acidic residues" evidence="5">
    <location>
        <begin position="341"/>
        <end position="350"/>
    </location>
</feature>
<feature type="transmembrane region" description="Helical" evidence="6">
    <location>
        <begin position="482"/>
        <end position="503"/>
    </location>
</feature>